<protein>
    <submittedName>
        <fullName evidence="1">Uncharacterized protein</fullName>
    </submittedName>
</protein>
<evidence type="ECO:0000313" key="1">
    <source>
        <dbReference type="EMBL" id="GER04199.1"/>
    </source>
</evidence>
<accession>A0A5A7NAY7</accession>
<dbReference type="EMBL" id="BKCN01000008">
    <property type="protein sequence ID" value="GER04199.1"/>
    <property type="molecule type" value="Genomic_DNA"/>
</dbReference>
<sequence>MDPGGGTFIGIRHGAEWAQQAFLGRAPVMSELSIMKEDRLAVDDLRAREARDVIGGAIFLSDLDLSHPLAFGYDRKLLPSHRDTAIRLATPENPVASVARYVADAPVKSGYVSPARQAELAGSPMLVAERMGDGSVILMTDNPNFRGAYLGTNRLLLNGLFLSKAFSSPRTQGGAHYRP</sequence>
<gene>
    <name evidence="1" type="ORF">JCM17846_18810</name>
</gene>
<keyword evidence="2" id="KW-1185">Reference proteome</keyword>
<dbReference type="InterPro" id="IPR029062">
    <property type="entry name" value="Class_I_gatase-like"/>
</dbReference>
<dbReference type="Proteomes" id="UP000324996">
    <property type="component" value="Unassembled WGS sequence"/>
</dbReference>
<proteinExistence type="predicted"/>
<dbReference type="SUPFAM" id="SSF52317">
    <property type="entry name" value="Class I glutamine amidotransferase-like"/>
    <property type="match status" value="1"/>
</dbReference>
<name>A0A5A7NAY7_9PROT</name>
<comment type="caution">
    <text evidence="1">The sequence shown here is derived from an EMBL/GenBank/DDBJ whole genome shotgun (WGS) entry which is preliminary data.</text>
</comment>
<evidence type="ECO:0000313" key="2">
    <source>
        <dbReference type="Proteomes" id="UP000324996"/>
    </source>
</evidence>
<reference evidence="1 2" key="1">
    <citation type="submission" date="2019-09" db="EMBL/GenBank/DDBJ databases">
        <title>NBRP : Genome information of microbial organism related human and environment.</title>
        <authorList>
            <person name="Hattori M."/>
            <person name="Oshima K."/>
            <person name="Inaba H."/>
            <person name="Suda W."/>
            <person name="Sakamoto M."/>
            <person name="Iino T."/>
            <person name="Kitahara M."/>
            <person name="Oshida Y."/>
            <person name="Iida T."/>
            <person name="Kudo T."/>
            <person name="Itoh T."/>
            <person name="Ohkuma M."/>
        </authorList>
    </citation>
    <scope>NUCLEOTIDE SEQUENCE [LARGE SCALE GENOMIC DNA]</scope>
    <source>
        <strain evidence="1 2">Q-1</strain>
    </source>
</reference>
<dbReference type="AlphaFoldDB" id="A0A5A7NAY7"/>
<organism evidence="1 2">
    <name type="scientific">Iodidimonas nitroreducens</name>
    <dbReference type="NCBI Taxonomy" id="1236968"/>
    <lineage>
        <taxon>Bacteria</taxon>
        <taxon>Pseudomonadati</taxon>
        <taxon>Pseudomonadota</taxon>
        <taxon>Alphaproteobacteria</taxon>
        <taxon>Iodidimonadales</taxon>
        <taxon>Iodidimonadaceae</taxon>
        <taxon>Iodidimonas</taxon>
    </lineage>
</organism>